<dbReference type="AlphaFoldDB" id="A0A8K0RJ35"/>
<dbReference type="GO" id="GO:0016407">
    <property type="term" value="F:acetyltransferase activity"/>
    <property type="evidence" value="ECO:0007669"/>
    <property type="project" value="InterPro"/>
</dbReference>
<accession>A0A8K0RJ35</accession>
<dbReference type="Proteomes" id="UP000813461">
    <property type="component" value="Unassembled WGS sequence"/>
</dbReference>
<protein>
    <submittedName>
        <fullName evidence="2">Arylamine N-acetyltransferase 2</fullName>
    </submittedName>
</protein>
<dbReference type="InterPro" id="IPR053710">
    <property type="entry name" value="Arylamine_NAT_domain_sf"/>
</dbReference>
<evidence type="ECO:0000313" key="3">
    <source>
        <dbReference type="Proteomes" id="UP000813461"/>
    </source>
</evidence>
<name>A0A8K0RJ35_9PLEO</name>
<organism evidence="2 3">
    <name type="scientific">Paraphoma chrysanthemicola</name>
    <dbReference type="NCBI Taxonomy" id="798071"/>
    <lineage>
        <taxon>Eukaryota</taxon>
        <taxon>Fungi</taxon>
        <taxon>Dikarya</taxon>
        <taxon>Ascomycota</taxon>
        <taxon>Pezizomycotina</taxon>
        <taxon>Dothideomycetes</taxon>
        <taxon>Pleosporomycetidae</taxon>
        <taxon>Pleosporales</taxon>
        <taxon>Pleosporineae</taxon>
        <taxon>Phaeosphaeriaceae</taxon>
        <taxon>Paraphoma</taxon>
    </lineage>
</organism>
<gene>
    <name evidence="2" type="ORF">FB567DRAFT_513197</name>
</gene>
<dbReference type="PANTHER" id="PTHR11786:SF0">
    <property type="entry name" value="ARYLAMINE N-ACETYLTRANSFERASE 4-RELATED"/>
    <property type="match status" value="1"/>
</dbReference>
<dbReference type="OrthoDB" id="10260017at2759"/>
<dbReference type="EMBL" id="JAGMVJ010000001">
    <property type="protein sequence ID" value="KAH7095730.1"/>
    <property type="molecule type" value="Genomic_DNA"/>
</dbReference>
<evidence type="ECO:0000313" key="2">
    <source>
        <dbReference type="EMBL" id="KAH7095730.1"/>
    </source>
</evidence>
<comment type="similarity">
    <text evidence="1">Belongs to the arylamine N-acetyltransferase family.</text>
</comment>
<dbReference type="PANTHER" id="PTHR11786">
    <property type="entry name" value="N-HYDROXYARYLAMINE O-ACETYLTRANSFERASE"/>
    <property type="match status" value="1"/>
</dbReference>
<proteinExistence type="inferred from homology"/>
<dbReference type="Gene3D" id="3.30.2140.20">
    <property type="match status" value="1"/>
</dbReference>
<evidence type="ECO:0000256" key="1">
    <source>
        <dbReference type="ARBA" id="ARBA00006547"/>
    </source>
</evidence>
<dbReference type="Pfam" id="PF00797">
    <property type="entry name" value="Acetyltransf_2"/>
    <property type="match status" value="1"/>
</dbReference>
<reference evidence="2" key="1">
    <citation type="journal article" date="2021" name="Nat. Commun.">
        <title>Genetic determinants of endophytism in the Arabidopsis root mycobiome.</title>
        <authorList>
            <person name="Mesny F."/>
            <person name="Miyauchi S."/>
            <person name="Thiergart T."/>
            <person name="Pickel B."/>
            <person name="Atanasova L."/>
            <person name="Karlsson M."/>
            <person name="Huettel B."/>
            <person name="Barry K.W."/>
            <person name="Haridas S."/>
            <person name="Chen C."/>
            <person name="Bauer D."/>
            <person name="Andreopoulos W."/>
            <person name="Pangilinan J."/>
            <person name="LaButti K."/>
            <person name="Riley R."/>
            <person name="Lipzen A."/>
            <person name="Clum A."/>
            <person name="Drula E."/>
            <person name="Henrissat B."/>
            <person name="Kohler A."/>
            <person name="Grigoriev I.V."/>
            <person name="Martin F.M."/>
            <person name="Hacquard S."/>
        </authorList>
    </citation>
    <scope>NUCLEOTIDE SEQUENCE</scope>
    <source>
        <strain evidence="2">MPI-SDFR-AT-0120</strain>
    </source>
</reference>
<comment type="caution">
    <text evidence="2">The sequence shown here is derived from an EMBL/GenBank/DDBJ whole genome shotgun (WGS) entry which is preliminary data.</text>
</comment>
<dbReference type="InterPro" id="IPR038765">
    <property type="entry name" value="Papain-like_cys_pep_sf"/>
</dbReference>
<keyword evidence="3" id="KW-1185">Reference proteome</keyword>
<dbReference type="SUPFAM" id="SSF54001">
    <property type="entry name" value="Cysteine proteinases"/>
    <property type="match status" value="1"/>
</dbReference>
<sequence>MAVPSVFSEDQIAAYLRYLNFPEHLQHQRWSGNASNDIHFLGQLHVYMISTIPYENLWLHYNPTHTNSIKPQDTYTNIVSNARGRGGYCFQVSIFFNHILRGLGFPAYLVPVRIRHRVDGIPQGDYSGWVHLVNLITLTDGTKWAFDVGFGGDGATAPVQLVHDRPQTNLGSQEIRLWHDWIPTQLHRTEATKLWIYQYRNSANQNWNSFYAFSEAEATEQDFFNLNWYTGSHPESFQTFTCIIVKFLRRPKHGAQDKDGDQEIFGKRMLINGVVKENLGGKTKVVEDCKTEQERLDALEEWFSMTFTDEEKHGIRGWGTELRGDGSEGVVAGLGVRGETWQIRRGKDWQRAWTSPST</sequence>
<dbReference type="InterPro" id="IPR001447">
    <property type="entry name" value="Arylamine_N-AcTrfase"/>
</dbReference>